<sequence length="163" mass="17105">MGHRAASSSSALPRFLLSLSASSTSSQQQLHGPPLSPDSACQSTGQDSIELVAVRHQSWSNSNNLLTAAAASAAAPRVVRHKRASLSLPVVATPSSSSTSVPEEEKIASLERDKHLGLGLGRRSRSSTTSLACSTVSATDSLGKGITPAERQNKANQVWRGYW</sequence>
<evidence type="ECO:0000256" key="1">
    <source>
        <dbReference type="SAM" id="MobiDB-lite"/>
    </source>
</evidence>
<name>A0A2K0T814_9HYPO</name>
<comment type="caution">
    <text evidence="2">The sequence shown here is derived from an EMBL/GenBank/DDBJ whole genome shotgun (WGS) entry which is preliminary data.</text>
</comment>
<dbReference type="Proteomes" id="UP000236546">
    <property type="component" value="Unassembled WGS sequence"/>
</dbReference>
<proteinExistence type="predicted"/>
<accession>A0A2K0T814</accession>
<dbReference type="EMBL" id="MTYH01000055">
    <property type="protein sequence ID" value="PNP41664.1"/>
    <property type="molecule type" value="Genomic_DNA"/>
</dbReference>
<evidence type="ECO:0000313" key="3">
    <source>
        <dbReference type="Proteomes" id="UP000236546"/>
    </source>
</evidence>
<feature type="region of interest" description="Disordered" evidence="1">
    <location>
        <begin position="23"/>
        <end position="44"/>
    </location>
</feature>
<reference evidence="2 3" key="1">
    <citation type="submission" date="2017-02" db="EMBL/GenBank/DDBJ databases">
        <title>Genomes of Trichoderma spp. with biocontrol activity.</title>
        <authorList>
            <person name="Gardiner D."/>
            <person name="Kazan K."/>
            <person name="Vos C."/>
            <person name="Harvey P."/>
        </authorList>
    </citation>
    <scope>NUCLEOTIDE SEQUENCE [LARGE SCALE GENOMIC DNA]</scope>
    <source>
        <strain evidence="2 3">A5MH</strain>
    </source>
</reference>
<organism evidence="2 3">
    <name type="scientific">Trichoderma gamsii</name>
    <dbReference type="NCBI Taxonomy" id="398673"/>
    <lineage>
        <taxon>Eukaryota</taxon>
        <taxon>Fungi</taxon>
        <taxon>Dikarya</taxon>
        <taxon>Ascomycota</taxon>
        <taxon>Pezizomycotina</taxon>
        <taxon>Sordariomycetes</taxon>
        <taxon>Hypocreomycetidae</taxon>
        <taxon>Hypocreales</taxon>
        <taxon>Hypocreaceae</taxon>
        <taxon>Trichoderma</taxon>
    </lineage>
</organism>
<dbReference type="AlphaFoldDB" id="A0A2K0T814"/>
<dbReference type="OrthoDB" id="4900635at2759"/>
<gene>
    <name evidence="2" type="ORF">TGAMA5MH_06451</name>
</gene>
<protein>
    <submittedName>
        <fullName evidence="2">Uncharacterized protein</fullName>
    </submittedName>
</protein>
<evidence type="ECO:0000313" key="2">
    <source>
        <dbReference type="EMBL" id="PNP41664.1"/>
    </source>
</evidence>